<dbReference type="InterPro" id="IPR011990">
    <property type="entry name" value="TPR-like_helical_dom_sf"/>
</dbReference>
<dbReference type="RefSeq" id="WP_189481082.1">
    <property type="nucleotide sequence ID" value="NZ_BMYR01000003.1"/>
</dbReference>
<gene>
    <name evidence="3" type="ORF">GCM10008111_09690</name>
</gene>
<organism evidence="3 4">
    <name type="scientific">Alishewanella tabrizica</name>
    <dbReference type="NCBI Taxonomy" id="671278"/>
    <lineage>
        <taxon>Bacteria</taxon>
        <taxon>Pseudomonadati</taxon>
        <taxon>Pseudomonadota</taxon>
        <taxon>Gammaproteobacteria</taxon>
        <taxon>Alteromonadales</taxon>
        <taxon>Alteromonadaceae</taxon>
        <taxon>Alishewanella</taxon>
    </lineage>
</organism>
<reference evidence="4" key="1">
    <citation type="journal article" date="2019" name="Int. J. Syst. Evol. Microbiol.">
        <title>The Global Catalogue of Microorganisms (GCM) 10K type strain sequencing project: providing services to taxonomists for standard genome sequencing and annotation.</title>
        <authorList>
            <consortium name="The Broad Institute Genomics Platform"/>
            <consortium name="The Broad Institute Genome Sequencing Center for Infectious Disease"/>
            <person name="Wu L."/>
            <person name="Ma J."/>
        </authorList>
    </citation>
    <scope>NUCLEOTIDE SEQUENCE [LARGE SCALE GENOMIC DNA]</scope>
    <source>
        <strain evidence="4">KCTC 23723</strain>
    </source>
</reference>
<protein>
    <recommendedName>
        <fullName evidence="5">PEP-CTERM system TPR-repeat protein PrsT</fullName>
    </recommendedName>
</protein>
<dbReference type="EMBL" id="BMYR01000003">
    <property type="protein sequence ID" value="GGW55618.1"/>
    <property type="molecule type" value="Genomic_DNA"/>
</dbReference>
<comment type="caution">
    <text evidence="3">The sequence shown here is derived from an EMBL/GenBank/DDBJ whole genome shotgun (WGS) entry which is preliminary data.</text>
</comment>
<dbReference type="PANTHER" id="PTHR12558">
    <property type="entry name" value="CELL DIVISION CYCLE 16,23,27"/>
    <property type="match status" value="1"/>
</dbReference>
<dbReference type="Gene3D" id="1.25.40.10">
    <property type="entry name" value="Tetratricopeptide repeat domain"/>
    <property type="match status" value="7"/>
</dbReference>
<dbReference type="SMART" id="SM00028">
    <property type="entry name" value="TPR"/>
    <property type="match status" value="8"/>
</dbReference>
<dbReference type="Proteomes" id="UP000634667">
    <property type="component" value="Unassembled WGS sequence"/>
</dbReference>
<keyword evidence="4" id="KW-1185">Reference proteome</keyword>
<keyword evidence="2" id="KW-0732">Signal</keyword>
<sequence>MFRWVILCMLLGTSAHSQANAKYTYDNALQLYQQGDTATAVIYLRNILSETPDNLAAQILYGQVLLQQQQFVHALEVFEGALTDGADLNLISDELSYLYLLARDPLKLQTMNRSGTMRPDKRFNWLLVSASVALQDNNVDAARQFIQQAAALNTNPVALLNAQAELAIVEKDEQSAAKWLAESQALAPENVATLLQLGNLAARQERFAEAIAFYQQGLTQEPQNPLLLRAISTAQFVTGDLPAAKTALTQLAEMELNDPYLRFALPLVTALLTETKIDESILTLHADLVGMPAEYFRTEPAQLFLRGALHYLQNGEELAIKDFEEYLKLVPDDLNAIVIVADHYARTRPLGTAVKFLEEKKAFFQHHEPLLMQYVLLTLKQGRPTTAQEMLTEMRARFPDNPEMATLDAELKRQTLGPAAAMQYLTDAKVNDTPSILLTKALLAKDLQDYPQAVALAKKLLALDAGNNDYQNLYAGLLLQTGDIAAAEEYINRLTQSSPEYFPGKVTQANLFILQQNDVAASQLLTQLLQQQPQNDMLNVLLARVELRTNDAAKAEDRLLKILNRTPYRPALSLLLQYYLSVNKQQDALTLLQRALRRDFMAKDLLLAQSDIYINLGQNELAAENIKTLLLLPDLNSNHFYELSRLQIRLNLPNDAIQSLSNALKAEPQNLVYEYEIISLQIATGQLTSAEQRLQQLAQRKQTTADYYLLRALLAETRQQVRPAFEYYRQSVDVDPSFQRAWGSMYELSRRQELQQAFIDVAKKHIQQRPTDYWLQRLLAEHFINHQLFTDAAQTYTALLDANQYNNDPLLFNNLANALLLTDPATALQHAEQANQLSRNQPLILTTLAKVLMAQQLHERALSTLRQAYAQQSANPEINLLLAESLIALQRTAEARPFIEGVIQQNTSTEWVNRAKALLNMR</sequence>
<dbReference type="PANTHER" id="PTHR12558:SF13">
    <property type="entry name" value="CELL DIVISION CYCLE PROTEIN 27 HOMOLOG"/>
    <property type="match status" value="1"/>
</dbReference>
<evidence type="ECO:0000256" key="2">
    <source>
        <dbReference type="SAM" id="SignalP"/>
    </source>
</evidence>
<name>A0ABQ2WJY9_9ALTE</name>
<evidence type="ECO:0008006" key="5">
    <source>
        <dbReference type="Google" id="ProtNLM"/>
    </source>
</evidence>
<dbReference type="SUPFAM" id="SSF48452">
    <property type="entry name" value="TPR-like"/>
    <property type="match status" value="4"/>
</dbReference>
<proteinExistence type="predicted"/>
<feature type="repeat" description="TPR" evidence="1">
    <location>
        <begin position="191"/>
        <end position="224"/>
    </location>
</feature>
<evidence type="ECO:0000313" key="4">
    <source>
        <dbReference type="Proteomes" id="UP000634667"/>
    </source>
</evidence>
<accession>A0ABQ2WJY9</accession>
<dbReference type="PROSITE" id="PS50005">
    <property type="entry name" value="TPR"/>
    <property type="match status" value="1"/>
</dbReference>
<keyword evidence="1" id="KW-0802">TPR repeat</keyword>
<dbReference type="Pfam" id="PF13432">
    <property type="entry name" value="TPR_16"/>
    <property type="match status" value="1"/>
</dbReference>
<dbReference type="Pfam" id="PF14559">
    <property type="entry name" value="TPR_19"/>
    <property type="match status" value="4"/>
</dbReference>
<evidence type="ECO:0000256" key="1">
    <source>
        <dbReference type="PROSITE-ProRule" id="PRU00339"/>
    </source>
</evidence>
<dbReference type="InterPro" id="IPR019734">
    <property type="entry name" value="TPR_rpt"/>
</dbReference>
<feature type="chain" id="PRO_5046650966" description="PEP-CTERM system TPR-repeat protein PrsT" evidence="2">
    <location>
        <begin position="20"/>
        <end position="922"/>
    </location>
</feature>
<feature type="signal peptide" evidence="2">
    <location>
        <begin position="1"/>
        <end position="19"/>
    </location>
</feature>
<evidence type="ECO:0000313" key="3">
    <source>
        <dbReference type="EMBL" id="GGW55618.1"/>
    </source>
</evidence>